<evidence type="ECO:0000313" key="4">
    <source>
        <dbReference type="Proteomes" id="UP001519064"/>
    </source>
</evidence>
<feature type="chain" id="PRO_5045559301" evidence="2">
    <location>
        <begin position="21"/>
        <end position="176"/>
    </location>
</feature>
<organism evidence="3 4">
    <name type="scientific">Streptomyces oryzae</name>
    <dbReference type="NCBI Taxonomy" id="1434886"/>
    <lineage>
        <taxon>Bacteria</taxon>
        <taxon>Bacillati</taxon>
        <taxon>Actinomycetota</taxon>
        <taxon>Actinomycetes</taxon>
        <taxon>Kitasatosporales</taxon>
        <taxon>Streptomycetaceae</taxon>
        <taxon>Streptomyces</taxon>
    </lineage>
</organism>
<evidence type="ECO:0000313" key="3">
    <source>
        <dbReference type="EMBL" id="MBO8192446.1"/>
    </source>
</evidence>
<dbReference type="Proteomes" id="UP001519064">
    <property type="component" value="Unassembled WGS sequence"/>
</dbReference>
<evidence type="ECO:0000256" key="1">
    <source>
        <dbReference type="SAM" id="MobiDB-lite"/>
    </source>
</evidence>
<reference evidence="3 4" key="1">
    <citation type="submission" date="2020-11" db="EMBL/GenBank/DDBJ databases">
        <title>Streptomyces spirodelae sp. nov., isolated from duckweed.</title>
        <authorList>
            <person name="Saimee Y."/>
            <person name="Duangmal K."/>
        </authorList>
    </citation>
    <scope>NUCLEOTIDE SEQUENCE [LARGE SCALE GENOMIC DNA]</scope>
    <source>
        <strain evidence="3 4">S16-07</strain>
    </source>
</reference>
<accession>A0ABS3XAN6</accession>
<feature type="region of interest" description="Disordered" evidence="1">
    <location>
        <begin position="26"/>
        <end position="90"/>
    </location>
</feature>
<comment type="caution">
    <text evidence="3">The sequence shown here is derived from an EMBL/GenBank/DDBJ whole genome shotgun (WGS) entry which is preliminary data.</text>
</comment>
<protein>
    <submittedName>
        <fullName evidence="3">Uncharacterized protein</fullName>
    </submittedName>
</protein>
<gene>
    <name evidence="3" type="ORF">ITI46_12325</name>
</gene>
<dbReference type="EMBL" id="JADKMA010000050">
    <property type="protein sequence ID" value="MBO8192446.1"/>
    <property type="molecule type" value="Genomic_DNA"/>
</dbReference>
<feature type="region of interest" description="Disordered" evidence="1">
    <location>
        <begin position="131"/>
        <end position="176"/>
    </location>
</feature>
<evidence type="ECO:0000256" key="2">
    <source>
        <dbReference type="SAM" id="SignalP"/>
    </source>
</evidence>
<feature type="signal peptide" evidence="2">
    <location>
        <begin position="1"/>
        <end position="20"/>
    </location>
</feature>
<keyword evidence="2" id="KW-0732">Signal</keyword>
<keyword evidence="4" id="KW-1185">Reference proteome</keyword>
<name>A0ABS3XAN6_9ACTN</name>
<dbReference type="RefSeq" id="WP_209239538.1">
    <property type="nucleotide sequence ID" value="NZ_JADKMA010000050.1"/>
</dbReference>
<dbReference type="PROSITE" id="PS51257">
    <property type="entry name" value="PROKAR_LIPOPROTEIN"/>
    <property type="match status" value="1"/>
</dbReference>
<feature type="region of interest" description="Disordered" evidence="1">
    <location>
        <begin position="98"/>
        <end position="117"/>
    </location>
</feature>
<proteinExistence type="predicted"/>
<sequence length="176" mass="18411">MRIRYVAVMAVIPIALSLSACSSNSGDGGVASADKGKDSAGAAKPGKSGDAREAQLKYAQCMRKNGVDVKDPEPGQPLRVTGSGGPGKNKLEEAAKKCQKYMQDAAPSDADANDSKAHDQMVKFAQCMRKNGVNIPDPNPGEGLKMQVPEGSQAKAKKAQKTCQKYLPGSMQMGPS</sequence>